<dbReference type="PANTHER" id="PTHR46889">
    <property type="entry name" value="TRANSPOSASE INSF FOR INSERTION SEQUENCE IS3B-RELATED"/>
    <property type="match status" value="1"/>
</dbReference>
<dbReference type="InterPro" id="IPR012337">
    <property type="entry name" value="RNaseH-like_sf"/>
</dbReference>
<name>A0ABU4XPR7_9HYPH</name>
<evidence type="ECO:0000313" key="3">
    <source>
        <dbReference type="Proteomes" id="UP001271780"/>
    </source>
</evidence>
<feature type="domain" description="Integrase catalytic" evidence="1">
    <location>
        <begin position="1"/>
        <end position="103"/>
    </location>
</feature>
<dbReference type="InterPro" id="IPR001584">
    <property type="entry name" value="Integrase_cat-core"/>
</dbReference>
<comment type="caution">
    <text evidence="2">The sequence shown here is derived from an EMBL/GenBank/DDBJ whole genome shotgun (WGS) entry which is preliminary data.</text>
</comment>
<dbReference type="Gene3D" id="3.30.420.10">
    <property type="entry name" value="Ribonuclease H-like superfamily/Ribonuclease H"/>
    <property type="match status" value="1"/>
</dbReference>
<sequence length="129" mass="13970">MPNLARGMILSGVNQLWVADITFLHLAEEFAFLAVVLDALSRRVVGWALDTHLRAILAIAALEMAITDHRPAPGGLVHYSDRGFQYAPGARRCGWPSSFPFAQPPGKNALVDLCAGDETQRTQATTVSL</sequence>
<reference evidence="2 3" key="1">
    <citation type="submission" date="2023-08" db="EMBL/GenBank/DDBJ databases">
        <title>Implementing the SeqCode for naming new Mesorhizobium species isolated from Vachellia karroo root nodules.</title>
        <authorList>
            <person name="Van Lill M."/>
        </authorList>
    </citation>
    <scope>NUCLEOTIDE SEQUENCE [LARGE SCALE GENOMIC DNA]</scope>
    <source>
        <strain evidence="2 3">VK23A</strain>
    </source>
</reference>
<organism evidence="2 3">
    <name type="scientific">Mesorhizobium dulcispinae</name>
    <dbReference type="NCBI Taxonomy" id="3072316"/>
    <lineage>
        <taxon>Bacteria</taxon>
        <taxon>Pseudomonadati</taxon>
        <taxon>Pseudomonadota</taxon>
        <taxon>Alphaproteobacteria</taxon>
        <taxon>Hyphomicrobiales</taxon>
        <taxon>Phyllobacteriaceae</taxon>
        <taxon>Mesorhizobium</taxon>
    </lineage>
</organism>
<gene>
    <name evidence="2" type="ORF">RFM27_32275</name>
</gene>
<dbReference type="EMBL" id="JAVIIZ010000041">
    <property type="protein sequence ID" value="MDX8476734.1"/>
    <property type="molecule type" value="Genomic_DNA"/>
</dbReference>
<dbReference type="RefSeq" id="WP_320319155.1">
    <property type="nucleotide sequence ID" value="NZ_JAVIIX010000039.1"/>
</dbReference>
<dbReference type="Pfam" id="PF00665">
    <property type="entry name" value="rve"/>
    <property type="match status" value="1"/>
</dbReference>
<dbReference type="Proteomes" id="UP001271780">
    <property type="component" value="Unassembled WGS sequence"/>
</dbReference>
<accession>A0ABU4XPR7</accession>
<protein>
    <submittedName>
        <fullName evidence="2">DDE-type integrase/transposase/recombinase</fullName>
    </submittedName>
</protein>
<evidence type="ECO:0000259" key="1">
    <source>
        <dbReference type="PROSITE" id="PS50994"/>
    </source>
</evidence>
<keyword evidence="3" id="KW-1185">Reference proteome</keyword>
<dbReference type="PANTHER" id="PTHR46889:SF7">
    <property type="entry name" value="TRANSPOSASE FOR INSERTION SEQUENCE ELEMENT IS904"/>
    <property type="match status" value="1"/>
</dbReference>
<evidence type="ECO:0000313" key="2">
    <source>
        <dbReference type="EMBL" id="MDX8476734.1"/>
    </source>
</evidence>
<dbReference type="PROSITE" id="PS50994">
    <property type="entry name" value="INTEGRASE"/>
    <property type="match status" value="1"/>
</dbReference>
<dbReference type="InterPro" id="IPR050900">
    <property type="entry name" value="Transposase_IS3/IS150/IS904"/>
</dbReference>
<proteinExistence type="predicted"/>
<dbReference type="SUPFAM" id="SSF53098">
    <property type="entry name" value="Ribonuclease H-like"/>
    <property type="match status" value="1"/>
</dbReference>
<dbReference type="InterPro" id="IPR036397">
    <property type="entry name" value="RNaseH_sf"/>
</dbReference>